<keyword evidence="5" id="KW-1133">Transmembrane helix</keyword>
<proteinExistence type="predicted"/>
<dbReference type="NCBIfam" id="TIGR00254">
    <property type="entry name" value="GGDEF"/>
    <property type="match status" value="1"/>
</dbReference>
<dbReference type="eggNOG" id="COG2202">
    <property type="taxonomic scope" value="Bacteria"/>
</dbReference>
<dbReference type="Proteomes" id="UP000010809">
    <property type="component" value="Chromosome"/>
</dbReference>
<feature type="domain" description="PAS" evidence="6">
    <location>
        <begin position="549"/>
        <end position="595"/>
    </location>
</feature>
<feature type="transmembrane region" description="Helical" evidence="5">
    <location>
        <begin position="12"/>
        <end position="30"/>
    </location>
</feature>
<dbReference type="HOGENOM" id="CLU_000445_70_20_6"/>
<dbReference type="CDD" id="cd00130">
    <property type="entry name" value="PAS"/>
    <property type="match status" value="2"/>
</dbReference>
<dbReference type="SMART" id="SM00086">
    <property type="entry name" value="PAC"/>
    <property type="match status" value="2"/>
</dbReference>
<dbReference type="STRING" id="1255043.TVNIR_0886"/>
<dbReference type="Pfam" id="PF13426">
    <property type="entry name" value="PAS_9"/>
    <property type="match status" value="1"/>
</dbReference>
<evidence type="ECO:0000256" key="4">
    <source>
        <dbReference type="ARBA" id="ARBA00051114"/>
    </source>
</evidence>
<gene>
    <name evidence="10" type="ordered locus">TVNIR_0886</name>
</gene>
<dbReference type="eggNOG" id="COG5001">
    <property type="taxonomic scope" value="Bacteria"/>
</dbReference>
<keyword evidence="5" id="KW-0472">Membrane</keyword>
<dbReference type="InterPro" id="IPR001610">
    <property type="entry name" value="PAC"/>
</dbReference>
<dbReference type="SUPFAM" id="SSF141868">
    <property type="entry name" value="EAL domain-like"/>
    <property type="match status" value="1"/>
</dbReference>
<feature type="domain" description="PAC" evidence="7">
    <location>
        <begin position="159"/>
        <end position="211"/>
    </location>
</feature>
<dbReference type="PROSITE" id="PS50113">
    <property type="entry name" value="PAC"/>
    <property type="match status" value="2"/>
</dbReference>
<dbReference type="InterPro" id="IPR003018">
    <property type="entry name" value="GAF"/>
</dbReference>
<organism evidence="10 11">
    <name type="scientific">Thioalkalivibrio nitratireducens (strain DSM 14787 / UNIQEM 213 / ALEN2)</name>
    <dbReference type="NCBI Taxonomy" id="1255043"/>
    <lineage>
        <taxon>Bacteria</taxon>
        <taxon>Pseudomonadati</taxon>
        <taxon>Pseudomonadota</taxon>
        <taxon>Gammaproteobacteria</taxon>
        <taxon>Chromatiales</taxon>
        <taxon>Ectothiorhodospiraceae</taxon>
        <taxon>Thioalkalivibrio</taxon>
    </lineage>
</organism>
<dbReference type="EMBL" id="CP003989">
    <property type="protein sequence ID" value="AGA32576.1"/>
    <property type="molecule type" value="Genomic_DNA"/>
</dbReference>
<dbReference type="SUPFAM" id="SSF55781">
    <property type="entry name" value="GAF domain-like"/>
    <property type="match status" value="2"/>
</dbReference>
<dbReference type="Pfam" id="PF08447">
    <property type="entry name" value="PAS_3"/>
    <property type="match status" value="1"/>
</dbReference>
<evidence type="ECO:0000259" key="7">
    <source>
        <dbReference type="PROSITE" id="PS50113"/>
    </source>
</evidence>
<dbReference type="Gene3D" id="3.20.20.450">
    <property type="entry name" value="EAL domain"/>
    <property type="match status" value="1"/>
</dbReference>
<dbReference type="SUPFAM" id="SSF55073">
    <property type="entry name" value="Nucleotide cyclase"/>
    <property type="match status" value="1"/>
</dbReference>
<dbReference type="Pfam" id="PF00990">
    <property type="entry name" value="GGDEF"/>
    <property type="match status" value="1"/>
</dbReference>
<dbReference type="PANTHER" id="PTHR44757">
    <property type="entry name" value="DIGUANYLATE CYCLASE DGCP"/>
    <property type="match status" value="1"/>
</dbReference>
<dbReference type="SMART" id="SM00267">
    <property type="entry name" value="GGDEF"/>
    <property type="match status" value="1"/>
</dbReference>
<dbReference type="GO" id="GO:0071111">
    <property type="term" value="F:cyclic-guanylate-specific phosphodiesterase activity"/>
    <property type="evidence" value="ECO:0007669"/>
    <property type="project" value="UniProtKB-EC"/>
</dbReference>
<dbReference type="PROSITE" id="PS50112">
    <property type="entry name" value="PAS"/>
    <property type="match status" value="1"/>
</dbReference>
<evidence type="ECO:0000256" key="5">
    <source>
        <dbReference type="SAM" id="Phobius"/>
    </source>
</evidence>
<evidence type="ECO:0000259" key="9">
    <source>
        <dbReference type="PROSITE" id="PS50887"/>
    </source>
</evidence>
<keyword evidence="5" id="KW-0812">Transmembrane</keyword>
<dbReference type="FunFam" id="3.20.20.450:FF:000001">
    <property type="entry name" value="Cyclic di-GMP phosphodiesterase yahA"/>
    <property type="match status" value="1"/>
</dbReference>
<dbReference type="PATRIC" id="fig|1255043.3.peg.892"/>
<keyword evidence="11" id="KW-1185">Reference proteome</keyword>
<dbReference type="SUPFAM" id="SSF55785">
    <property type="entry name" value="PYP-like sensor domain (PAS domain)"/>
    <property type="match status" value="2"/>
</dbReference>
<dbReference type="InterPro" id="IPR000160">
    <property type="entry name" value="GGDEF_dom"/>
</dbReference>
<evidence type="ECO:0000256" key="3">
    <source>
        <dbReference type="ARBA" id="ARBA00022636"/>
    </source>
</evidence>
<dbReference type="Pfam" id="PF00563">
    <property type="entry name" value="EAL"/>
    <property type="match status" value="1"/>
</dbReference>
<dbReference type="InterPro" id="IPR013655">
    <property type="entry name" value="PAS_fold_3"/>
</dbReference>
<keyword evidence="3" id="KW-0973">c-di-GMP</keyword>
<dbReference type="InterPro" id="IPR000014">
    <property type="entry name" value="PAS"/>
</dbReference>
<dbReference type="InterPro" id="IPR035919">
    <property type="entry name" value="EAL_sf"/>
</dbReference>
<comment type="cofactor">
    <cofactor evidence="1">
        <name>Mg(2+)</name>
        <dbReference type="ChEBI" id="CHEBI:18420"/>
    </cofactor>
</comment>
<dbReference type="SMART" id="SM00065">
    <property type="entry name" value="GAF"/>
    <property type="match status" value="2"/>
</dbReference>
<dbReference type="InterPro" id="IPR029016">
    <property type="entry name" value="GAF-like_dom_sf"/>
</dbReference>
<dbReference type="InterPro" id="IPR052155">
    <property type="entry name" value="Biofilm_reg_signaling"/>
</dbReference>
<dbReference type="SMART" id="SM00052">
    <property type="entry name" value="EAL"/>
    <property type="match status" value="1"/>
</dbReference>
<dbReference type="Gene3D" id="3.30.450.20">
    <property type="entry name" value="PAS domain"/>
    <property type="match status" value="2"/>
</dbReference>
<accession>L0DW49</accession>
<dbReference type="InterPro" id="IPR035965">
    <property type="entry name" value="PAS-like_dom_sf"/>
</dbReference>
<dbReference type="PANTHER" id="PTHR44757:SF2">
    <property type="entry name" value="BIOFILM ARCHITECTURE MAINTENANCE PROTEIN MBAA"/>
    <property type="match status" value="1"/>
</dbReference>
<dbReference type="PROSITE" id="PS50883">
    <property type="entry name" value="EAL"/>
    <property type="match status" value="1"/>
</dbReference>
<dbReference type="NCBIfam" id="TIGR00229">
    <property type="entry name" value="sensory_box"/>
    <property type="match status" value="2"/>
</dbReference>
<dbReference type="OrthoDB" id="7053140at2"/>
<dbReference type="GO" id="GO:0071732">
    <property type="term" value="P:cellular response to nitric oxide"/>
    <property type="evidence" value="ECO:0007669"/>
    <property type="project" value="UniProtKB-ARBA"/>
</dbReference>
<dbReference type="SMART" id="SM00091">
    <property type="entry name" value="PAS"/>
    <property type="match status" value="2"/>
</dbReference>
<dbReference type="eggNOG" id="COG2203">
    <property type="taxonomic scope" value="Bacteria"/>
</dbReference>
<evidence type="ECO:0000256" key="2">
    <source>
        <dbReference type="ARBA" id="ARBA00012282"/>
    </source>
</evidence>
<dbReference type="AlphaFoldDB" id="L0DW49"/>
<dbReference type="CDD" id="cd01948">
    <property type="entry name" value="EAL"/>
    <property type="match status" value="1"/>
</dbReference>
<dbReference type="Pfam" id="PF13185">
    <property type="entry name" value="GAF_2"/>
    <property type="match status" value="1"/>
</dbReference>
<name>L0DW49_THIND</name>
<evidence type="ECO:0000259" key="8">
    <source>
        <dbReference type="PROSITE" id="PS50883"/>
    </source>
</evidence>
<comment type="catalytic activity">
    <reaction evidence="4">
        <text>3',3'-c-di-GMP + H2O = 5'-phosphoguanylyl(3'-&gt;5')guanosine + H(+)</text>
        <dbReference type="Rhea" id="RHEA:24902"/>
        <dbReference type="ChEBI" id="CHEBI:15377"/>
        <dbReference type="ChEBI" id="CHEBI:15378"/>
        <dbReference type="ChEBI" id="CHEBI:58754"/>
        <dbReference type="ChEBI" id="CHEBI:58805"/>
        <dbReference type="EC" id="3.1.4.52"/>
    </reaction>
    <physiologicalReaction direction="left-to-right" evidence="4">
        <dbReference type="Rhea" id="RHEA:24903"/>
    </physiologicalReaction>
</comment>
<evidence type="ECO:0000256" key="1">
    <source>
        <dbReference type="ARBA" id="ARBA00001946"/>
    </source>
</evidence>
<dbReference type="FunFam" id="3.30.70.270:FF:000001">
    <property type="entry name" value="Diguanylate cyclase domain protein"/>
    <property type="match status" value="1"/>
</dbReference>
<feature type="domain" description="EAL" evidence="8">
    <location>
        <begin position="849"/>
        <end position="1103"/>
    </location>
</feature>
<reference evidence="10" key="1">
    <citation type="submission" date="2015-12" db="EMBL/GenBank/DDBJ databases">
        <authorList>
            <person name="Tikhonova T.V."/>
            <person name="Pavlov A.R."/>
            <person name="Beletsky A.V."/>
            <person name="Mardanov A.V."/>
            <person name="Sorokin D.Y."/>
            <person name="Ravin N.V."/>
            <person name="Popov V.O."/>
        </authorList>
    </citation>
    <scope>NUCLEOTIDE SEQUENCE</scope>
    <source>
        <strain evidence="10">DSM 14787</strain>
    </source>
</reference>
<dbReference type="InterPro" id="IPR001633">
    <property type="entry name" value="EAL_dom"/>
</dbReference>
<dbReference type="InterPro" id="IPR000700">
    <property type="entry name" value="PAS-assoc_C"/>
</dbReference>
<dbReference type="CDD" id="cd01949">
    <property type="entry name" value="GGDEF"/>
    <property type="match status" value="1"/>
</dbReference>
<evidence type="ECO:0000313" key="10">
    <source>
        <dbReference type="EMBL" id="AGA32576.1"/>
    </source>
</evidence>
<evidence type="ECO:0000259" key="6">
    <source>
        <dbReference type="PROSITE" id="PS50112"/>
    </source>
</evidence>
<dbReference type="Pfam" id="PF01590">
    <property type="entry name" value="GAF"/>
    <property type="match status" value="1"/>
</dbReference>
<dbReference type="KEGG" id="tni:TVNIR_0886"/>
<dbReference type="PROSITE" id="PS50887">
    <property type="entry name" value="GGDEF"/>
    <property type="match status" value="1"/>
</dbReference>
<dbReference type="InterPro" id="IPR029787">
    <property type="entry name" value="Nucleotide_cyclase"/>
</dbReference>
<feature type="domain" description="GGDEF" evidence="9">
    <location>
        <begin position="706"/>
        <end position="840"/>
    </location>
</feature>
<dbReference type="EC" id="3.1.4.52" evidence="2"/>
<feature type="domain" description="PAC" evidence="7">
    <location>
        <begin position="622"/>
        <end position="674"/>
    </location>
</feature>
<dbReference type="Gene3D" id="3.30.70.270">
    <property type="match status" value="1"/>
</dbReference>
<protein>
    <recommendedName>
        <fullName evidence="2">cyclic-guanylate-specific phosphodiesterase</fullName>
        <ecNumber evidence="2">3.1.4.52</ecNumber>
    </recommendedName>
</protein>
<sequence length="1110" mass="123126">MKRGDERRALRMALLVAGIYGLVSLLWILFSDHLLLLLANGDAVRLGRLQSLKGGFFVAVTALLLFVLVRQVLVRQAEVTRDARRLAQLIDRSPVVGMEWQASDGWPVTFVSDNIRAWGHDPLHLATGRLNHVDLIHPEDRARVSAAVSRHLAQGPDRWRQEYRLQHGDGHWLWIDDQTSLIRDAEGGAMLLQGVLVDVTAQVADRLLEQARVQVFSDLVSGGALEDLLVSICTRLEAVYPGLRAAILLGDADDEDTLRFGAAPSLPEGLVVHMAESTPGPCALAVASGEPVYFDDLDDASIDQAIVSAALAAGCRTCWAIPFQDGNGQVIGALAAFGSERRGPTDREEQVLGQFAGIAGLAVDKSRSAQALREREHALQIVAAMTLNLLREEDVAAVIEEALAALGSIAGADRVYVFESHDACSPERPICSQRHEWVREGVTPQLQNPELQNVDLVKTLPRWYEHLRKGELIKGYVRDFPANERQWLEPQEISSMLVVPILVEGRFWGFLGFDAVTRNRAWGRVEEHILRIVAASIGAAIERRRAAEGQRRAAAVIQSTRDGVMITDLSPRIVSVNPAFTQITGYPEAEVVGRNPRFLQSGRHGPEFFAALWKSVQAEGHWRGEIWNRRRDGKVYPQWLSISRVLDEHGRPIHYTGVFTDISEIKRTEEQLEHLAHHDPLTDLPNRLMAQIRLEQAIARARRNRDRVAVLFLDLDRFKTINDSLGHPVGDRLLVKVAQRLSGRLRDQDTLARLGGDEFLLTLEQLGDPDAAGQLADVLLKLLEEPFAMENDRELFVSASIGISLFPDDGATVTELIQHADAAMYQAKSQGRNTYQFYTEALTRSANLRLSMEARLRRAIERDELLLHYQPQVELATGTPVGVEALVRWRSAEGRIVPPGEFIPIAEDSGLIIPLGYWVLREACSQGRSWLDAGGAAMRLAVNLSAVQWGHKGLFGRIREILDETRFPPEQLEFEITETTLMEGGGPETGVLVALRDLGVRVAIDDFGTGYSSLAALKRFPVDVVKIDRAFVDGLPDDPDDQEITSAIIAMARNLHLELVAEGVETRAQRDFLLQRGCRTGQGFLFARPLPVAECMQWLARALRGKEPLS</sequence>
<dbReference type="InterPro" id="IPR043128">
    <property type="entry name" value="Rev_trsase/Diguanyl_cyclase"/>
</dbReference>
<dbReference type="Gene3D" id="3.30.450.40">
    <property type="match status" value="2"/>
</dbReference>
<evidence type="ECO:0000313" key="11">
    <source>
        <dbReference type="Proteomes" id="UP000010809"/>
    </source>
</evidence>